<keyword evidence="2" id="KW-1185">Reference proteome</keyword>
<dbReference type="RefSeq" id="WP_021705180.1">
    <property type="nucleotide sequence ID" value="NZ_BATJ01000007.1"/>
</dbReference>
<name>U3A0I6_VIBPR</name>
<dbReference type="EMBL" id="BATJ01000007">
    <property type="protein sequence ID" value="GAD67205.1"/>
    <property type="molecule type" value="Genomic_DNA"/>
</dbReference>
<comment type="caution">
    <text evidence="1">The sequence shown here is derived from an EMBL/GenBank/DDBJ whole genome shotgun (WGS) entry which is preliminary data.</text>
</comment>
<organism evidence="1 2">
    <name type="scientific">Vibrio proteolyticus NBRC 13287</name>
    <dbReference type="NCBI Taxonomy" id="1219065"/>
    <lineage>
        <taxon>Bacteria</taxon>
        <taxon>Pseudomonadati</taxon>
        <taxon>Pseudomonadota</taxon>
        <taxon>Gammaproteobacteria</taxon>
        <taxon>Vibrionales</taxon>
        <taxon>Vibrionaceae</taxon>
        <taxon>Vibrio</taxon>
    </lineage>
</organism>
<dbReference type="Proteomes" id="UP000016570">
    <property type="component" value="Unassembled WGS sequence"/>
</dbReference>
<proteinExistence type="predicted"/>
<sequence>MFTRGLTLWCILGWLITFSAYTQVPCEVESAGYDHACMQGVQPIKREVGTNTALRSDTDYEALGGYYQYVTQEFRKVLPPSLDDNVAVVLDPEYARFPYWYVNENLIFNQYTYEYVSSRVLPGPVLGTVELSEGNGFTNAYIQVLSGTTYHLSIWQQTLLSQQQKSLEQLSNNIVQTYEQIYGVITDAQIESANTALTEFQVGISTKLDFVFTYVIGYLWSARDQQNLAPLSFTQLVNLPNLIRYLPEMPSDGAILLPTITLYFHLYSRVKAVNDTLQVNTNALDQTLDNAQRPTHANGGIEVFDPVNGKVSPNLLPGYAIGLSLAEIQNALSDKSRVISLSFTVSSDSKRQQTTEAGAYPMQGKVMFSNDQGQAVNLGEIASDGKVTIDVVYQGYIYVPIFRADFSSSSASGWFYSNPIWQASQNCGRAVTGYHFVVPPPFNFSELAQGGDFGTLSGVLIANSPQVTISIQPSSTAQGEIKSMADSLGMGSIRIEGVPLVGRLNQRFHHVSVTLPKEKSSGEPVYFVVTDSQDDDDEKSKPVTVPAEMQMADVLLASVLYPGSQEDTVSAKCENEKGTSLAQGYSL</sequence>
<protein>
    <submittedName>
        <fullName evidence="1">Uncharacterized protein</fullName>
    </submittedName>
</protein>
<evidence type="ECO:0000313" key="2">
    <source>
        <dbReference type="Proteomes" id="UP000016570"/>
    </source>
</evidence>
<evidence type="ECO:0000313" key="1">
    <source>
        <dbReference type="EMBL" id="GAD67205.1"/>
    </source>
</evidence>
<dbReference type="eggNOG" id="ENOG5033WS2">
    <property type="taxonomic scope" value="Bacteria"/>
</dbReference>
<reference evidence="1 2" key="1">
    <citation type="submission" date="2013-09" db="EMBL/GenBank/DDBJ databases">
        <title>Whole genome shotgun sequence of Vibrio proteolyticus NBRC 13287.</title>
        <authorList>
            <person name="Isaki S."/>
            <person name="Hosoyama A."/>
            <person name="Numata M."/>
            <person name="Hashimoto M."/>
            <person name="Hosoyama Y."/>
            <person name="Tsuchikane K."/>
            <person name="Noguchi M."/>
            <person name="Hirakata S."/>
            <person name="Ichikawa N."/>
            <person name="Ohji S."/>
            <person name="Yamazoe A."/>
            <person name="Fujita N."/>
        </authorList>
    </citation>
    <scope>NUCLEOTIDE SEQUENCE [LARGE SCALE GENOMIC DNA]</scope>
    <source>
        <strain evidence="1 2">NBRC 13287</strain>
    </source>
</reference>
<gene>
    <name evidence="1" type="ORF">VPR01S_07_00040</name>
</gene>
<dbReference type="AlphaFoldDB" id="U3A0I6"/>
<accession>U3A0I6</accession>